<dbReference type="CDD" id="cd17909">
    <property type="entry name" value="CheC_ClassI"/>
    <property type="match status" value="1"/>
</dbReference>
<dbReference type="SUPFAM" id="SSF103039">
    <property type="entry name" value="CheC-like"/>
    <property type="match status" value="1"/>
</dbReference>
<proteinExistence type="predicted"/>
<dbReference type="PANTHER" id="PTHR43693:SF1">
    <property type="entry name" value="PROTEIN PHOSPHATASE CHEZ"/>
    <property type="match status" value="1"/>
</dbReference>
<dbReference type="InterPro" id="IPR007597">
    <property type="entry name" value="CheC"/>
</dbReference>
<evidence type="ECO:0000256" key="2">
    <source>
        <dbReference type="ARBA" id="ARBA00022801"/>
    </source>
</evidence>
<protein>
    <submittedName>
        <fullName evidence="4">Chemotaxis protein CheC</fullName>
    </submittedName>
</protein>
<evidence type="ECO:0000313" key="4">
    <source>
        <dbReference type="EMBL" id="MFC2950089.1"/>
    </source>
</evidence>
<comment type="caution">
    <text evidence="4">The sequence shown here is derived from an EMBL/GenBank/DDBJ whole genome shotgun (WGS) entry which is preliminary data.</text>
</comment>
<reference evidence="5" key="1">
    <citation type="journal article" date="2019" name="Int. J. Syst. Evol. Microbiol.">
        <title>The Global Catalogue of Microorganisms (GCM) 10K type strain sequencing project: providing services to taxonomists for standard genome sequencing and annotation.</title>
        <authorList>
            <consortium name="The Broad Institute Genomics Platform"/>
            <consortium name="The Broad Institute Genome Sequencing Center for Infectious Disease"/>
            <person name="Wu L."/>
            <person name="Ma J."/>
        </authorList>
    </citation>
    <scope>NUCLEOTIDE SEQUENCE [LARGE SCALE GENOMIC DNA]</scope>
    <source>
        <strain evidence="5">KCTC 13193</strain>
    </source>
</reference>
<dbReference type="EMBL" id="JBHRRZ010000040">
    <property type="protein sequence ID" value="MFC2950089.1"/>
    <property type="molecule type" value="Genomic_DNA"/>
</dbReference>
<dbReference type="Proteomes" id="UP001595387">
    <property type="component" value="Unassembled WGS sequence"/>
</dbReference>
<dbReference type="RefSeq" id="WP_390308080.1">
    <property type="nucleotide sequence ID" value="NZ_JBHRRZ010000040.1"/>
</dbReference>
<evidence type="ECO:0000259" key="3">
    <source>
        <dbReference type="Pfam" id="PF04509"/>
    </source>
</evidence>
<keyword evidence="1" id="KW-0145">Chemotaxis</keyword>
<accession>A0ABV7ABC2</accession>
<organism evidence="4 5">
    <name type="scientific">Virgibacillus sediminis</name>
    <dbReference type="NCBI Taxonomy" id="202260"/>
    <lineage>
        <taxon>Bacteria</taxon>
        <taxon>Bacillati</taxon>
        <taxon>Bacillota</taxon>
        <taxon>Bacilli</taxon>
        <taxon>Bacillales</taxon>
        <taxon>Bacillaceae</taxon>
        <taxon>Virgibacillus</taxon>
    </lineage>
</organism>
<evidence type="ECO:0000313" key="5">
    <source>
        <dbReference type="Proteomes" id="UP001595387"/>
    </source>
</evidence>
<dbReference type="PANTHER" id="PTHR43693">
    <property type="entry name" value="PROTEIN PHOSPHATASE CHEZ"/>
    <property type="match status" value="1"/>
</dbReference>
<feature type="domain" description="CheC-like protein" evidence="3">
    <location>
        <begin position="108"/>
        <end position="143"/>
    </location>
</feature>
<dbReference type="InterPro" id="IPR050992">
    <property type="entry name" value="CheZ_family_phosphatases"/>
</dbReference>
<feature type="domain" description="CheC-like protein" evidence="3">
    <location>
        <begin position="10"/>
        <end position="45"/>
    </location>
</feature>
<dbReference type="Gene3D" id="3.40.1550.10">
    <property type="entry name" value="CheC-like"/>
    <property type="match status" value="1"/>
</dbReference>
<name>A0ABV7ABC2_9BACI</name>
<dbReference type="Pfam" id="PF04509">
    <property type="entry name" value="CheC"/>
    <property type="match status" value="2"/>
</dbReference>
<gene>
    <name evidence="4" type="ORF">ACFODW_17340</name>
</gene>
<keyword evidence="2" id="KW-0378">Hydrolase</keyword>
<sequence length="208" mass="22041">MSYSNLTAVQKDVLKEIGNIGAGNAATALSVLLGERIEIEVPSVNVVSFDEMMELIGGPEELITSLFFRIGGDAPSSVYLILGMDEADNLARRMTGPALAEQDQQNGMDASALKEVANIITGTYLSALSEFTGLAFRPTVPHLGIDMAGALLTVGLMQVSPFADHAIIIDTKIQHEGGSDGIQGNFLMLPDPESLSTIFTSLGLEQNE</sequence>
<keyword evidence="5" id="KW-1185">Reference proteome</keyword>
<evidence type="ECO:0000256" key="1">
    <source>
        <dbReference type="ARBA" id="ARBA00022500"/>
    </source>
</evidence>
<dbReference type="InterPro" id="IPR028976">
    <property type="entry name" value="CheC-like_sf"/>
</dbReference>